<feature type="compositionally biased region" description="Pro residues" evidence="6">
    <location>
        <begin position="615"/>
        <end position="629"/>
    </location>
</feature>
<keyword evidence="5" id="KW-0572">Peptidoglycan-anchor</keyword>
<proteinExistence type="predicted"/>
<gene>
    <name evidence="8" type="primary">inlJ</name>
    <name evidence="8" type="ORF">ERS132385_01337</name>
</gene>
<evidence type="ECO:0000256" key="4">
    <source>
        <dbReference type="ARBA" id="ARBA00022737"/>
    </source>
</evidence>
<dbReference type="Gene3D" id="2.60.40.4300">
    <property type="match status" value="1"/>
</dbReference>
<dbReference type="NCBIfam" id="TIGR01167">
    <property type="entry name" value="LPXTG_anchor"/>
    <property type="match status" value="1"/>
</dbReference>
<accession>A0A116KZ57</accession>
<dbReference type="InterPro" id="IPR019931">
    <property type="entry name" value="LPXTG_anchor"/>
</dbReference>
<dbReference type="Gene3D" id="3.10.20.320">
    <property type="entry name" value="Putative peptidoglycan bound protein (lpxtg motif)"/>
    <property type="match status" value="2"/>
</dbReference>
<feature type="domain" description="Gram-positive cocci surface proteins LPxTG" evidence="7">
    <location>
        <begin position="667"/>
        <end position="700"/>
    </location>
</feature>
<keyword evidence="3" id="KW-0732">Signal</keyword>
<feature type="compositionally biased region" description="Low complexity" evidence="6">
    <location>
        <begin position="649"/>
        <end position="659"/>
    </location>
</feature>
<dbReference type="Pfam" id="PF17966">
    <property type="entry name" value="Muc_B2"/>
    <property type="match status" value="1"/>
</dbReference>
<organism evidence="8 9">
    <name type="scientific">Streptococcus suis</name>
    <dbReference type="NCBI Taxonomy" id="1307"/>
    <lineage>
        <taxon>Bacteria</taxon>
        <taxon>Bacillati</taxon>
        <taxon>Bacillota</taxon>
        <taxon>Bacilli</taxon>
        <taxon>Lactobacillales</taxon>
        <taxon>Streptococcaceae</taxon>
        <taxon>Streptococcus</taxon>
    </lineage>
</organism>
<evidence type="ECO:0000313" key="8">
    <source>
        <dbReference type="EMBL" id="CYU63856.1"/>
    </source>
</evidence>
<name>A0A116KZ57_STRSU</name>
<dbReference type="Pfam" id="PF06458">
    <property type="entry name" value="MucBP"/>
    <property type="match status" value="2"/>
</dbReference>
<dbReference type="EMBL" id="FIFW01000012">
    <property type="protein sequence ID" value="CYU63856.1"/>
    <property type="molecule type" value="Genomic_DNA"/>
</dbReference>
<feature type="region of interest" description="Disordered" evidence="6">
    <location>
        <begin position="269"/>
        <end position="301"/>
    </location>
</feature>
<evidence type="ECO:0000259" key="7">
    <source>
        <dbReference type="PROSITE" id="PS50847"/>
    </source>
</evidence>
<keyword evidence="2" id="KW-0964">Secreted</keyword>
<dbReference type="PROSITE" id="PS50847">
    <property type="entry name" value="GRAM_POS_ANCHORING"/>
    <property type="match status" value="1"/>
</dbReference>
<dbReference type="Pfam" id="PF17965">
    <property type="entry name" value="MucBP_2"/>
    <property type="match status" value="1"/>
</dbReference>
<dbReference type="InterPro" id="IPR041558">
    <property type="entry name" value="MucBP_2"/>
</dbReference>
<keyword evidence="1" id="KW-0134">Cell wall</keyword>
<evidence type="ECO:0000256" key="1">
    <source>
        <dbReference type="ARBA" id="ARBA00022512"/>
    </source>
</evidence>
<dbReference type="InterPro" id="IPR009459">
    <property type="entry name" value="MucBP_dom"/>
</dbReference>
<protein>
    <submittedName>
        <fullName evidence="8">MucBP domain protein</fullName>
    </submittedName>
</protein>
<dbReference type="Pfam" id="PF00746">
    <property type="entry name" value="Gram_pos_anchor"/>
    <property type="match status" value="1"/>
</dbReference>
<evidence type="ECO:0000256" key="3">
    <source>
        <dbReference type="ARBA" id="ARBA00022729"/>
    </source>
</evidence>
<sequence>MKASQTGSVKFVDTTDGSVKFTETLNGQTGDEFGYDPAAKIKEFENLGYTVVNRDGYSSTGTFDNIDGNSQDFTYELTPKVSPITPDKPGVPGQPIDPNNPDGPTWPTDKGVDDVTRTISRTVTYVKAEGGEAAPGSSNSVTFERSGEINHVTGEVTWQAWTAKNGDATLEGNPLPVVTGYLAQSATNNGTKVELDSTVANVAATETTGNITEVVTYVKLGSWIPQPPTGTIEVPSTVYPNDPNDPTKPGTEVPTIPYIPGYVPVGPDGTTPLTPVDPADPTKGYKAPPVPSNPGEDTPINYVPEESTVVVRYVDENGKELVPSENIPGKVGDDYTTSGKVINGYILEKVEGTPSGKIPSGGTTVTYIYKELGSWIPNIPGQPTEPIVYPNDPTDPTKPGTEVPTIPYIPGYVPVGPDGTTPLTPVDPADPTKGYEAPPVPSNPGTDTPINYVPEESKVVVRYVDENGNDLVPSENIPGKVGDDYTTSGKVINGYILEKVEGNPSGKIPSGGTTVTYVYKKLGSWVPNIPGQPTDPIVYPNDPTDPSKPGTDVPTIPHVPGYVPVDPNGNPLKPLDPTDPSKGYIAPPVPSNPGTDTPINYVPVTPKTPTTPTKPVTPPEPVSPTPEKPVSPEEPAKPTPPAQPVTPESPAKPAVVAKVASPAQAQLPNTGEDSSAAGVLGAAMLVAALALVGKRRRNED</sequence>
<dbReference type="Gene3D" id="3.10.20.470">
    <property type="match status" value="1"/>
</dbReference>
<evidence type="ECO:0000256" key="6">
    <source>
        <dbReference type="SAM" id="MobiDB-lite"/>
    </source>
</evidence>
<dbReference type="InterPro" id="IPR041495">
    <property type="entry name" value="Mub_B2"/>
</dbReference>
<evidence type="ECO:0000256" key="5">
    <source>
        <dbReference type="ARBA" id="ARBA00023088"/>
    </source>
</evidence>
<evidence type="ECO:0000256" key="2">
    <source>
        <dbReference type="ARBA" id="ARBA00022525"/>
    </source>
</evidence>
<dbReference type="AlphaFoldDB" id="A0A116KZ57"/>
<reference evidence="8 9" key="1">
    <citation type="submission" date="2016-02" db="EMBL/GenBank/DDBJ databases">
        <authorList>
            <consortium name="Pathogen Informatics"/>
        </authorList>
    </citation>
    <scope>NUCLEOTIDE SEQUENCE [LARGE SCALE GENOMIC DNA]</scope>
    <source>
        <strain evidence="8 9">LSS23</strain>
    </source>
</reference>
<keyword evidence="4" id="KW-0677">Repeat</keyword>
<feature type="region of interest" description="Disordered" evidence="6">
    <location>
        <begin position="85"/>
        <end position="112"/>
    </location>
</feature>
<evidence type="ECO:0000313" key="9">
    <source>
        <dbReference type="Proteomes" id="UP000073434"/>
    </source>
</evidence>
<feature type="compositionally biased region" description="Low complexity" evidence="6">
    <location>
        <begin position="602"/>
        <end position="614"/>
    </location>
</feature>
<dbReference type="Proteomes" id="UP000073434">
    <property type="component" value="Unassembled WGS sequence"/>
</dbReference>
<feature type="region of interest" description="Disordered" evidence="6">
    <location>
        <begin position="418"/>
        <end position="451"/>
    </location>
</feature>
<feature type="region of interest" description="Disordered" evidence="6">
    <location>
        <begin position="531"/>
        <end position="659"/>
    </location>
</feature>